<evidence type="ECO:0000259" key="1">
    <source>
        <dbReference type="Pfam" id="PF25597"/>
    </source>
</evidence>
<accession>A0AAN6ZTT1</accession>
<evidence type="ECO:0000313" key="3">
    <source>
        <dbReference type="Proteomes" id="UP001302745"/>
    </source>
</evidence>
<reference evidence="2" key="1">
    <citation type="journal article" date="2023" name="Mol. Phylogenet. Evol.">
        <title>Genome-scale phylogeny and comparative genomics of the fungal order Sordariales.</title>
        <authorList>
            <person name="Hensen N."/>
            <person name="Bonometti L."/>
            <person name="Westerberg I."/>
            <person name="Brannstrom I.O."/>
            <person name="Guillou S."/>
            <person name="Cros-Aarteil S."/>
            <person name="Calhoun S."/>
            <person name="Haridas S."/>
            <person name="Kuo A."/>
            <person name="Mondo S."/>
            <person name="Pangilinan J."/>
            <person name="Riley R."/>
            <person name="LaButti K."/>
            <person name="Andreopoulos B."/>
            <person name="Lipzen A."/>
            <person name="Chen C."/>
            <person name="Yan M."/>
            <person name="Daum C."/>
            <person name="Ng V."/>
            <person name="Clum A."/>
            <person name="Steindorff A."/>
            <person name="Ohm R.A."/>
            <person name="Martin F."/>
            <person name="Silar P."/>
            <person name="Natvig D.O."/>
            <person name="Lalanne C."/>
            <person name="Gautier V."/>
            <person name="Ament-Velasquez S.L."/>
            <person name="Kruys A."/>
            <person name="Hutchinson M.I."/>
            <person name="Powell A.J."/>
            <person name="Barry K."/>
            <person name="Miller A.N."/>
            <person name="Grigoriev I.V."/>
            <person name="Debuchy R."/>
            <person name="Gladieux P."/>
            <person name="Hiltunen Thoren M."/>
            <person name="Johannesson H."/>
        </authorList>
    </citation>
    <scope>NUCLEOTIDE SEQUENCE</scope>
    <source>
        <strain evidence="2">CBS 538.74</strain>
    </source>
</reference>
<evidence type="ECO:0000313" key="2">
    <source>
        <dbReference type="EMBL" id="KAK4148701.1"/>
    </source>
</evidence>
<dbReference type="EMBL" id="MU857280">
    <property type="protein sequence ID" value="KAK4148701.1"/>
    <property type="molecule type" value="Genomic_DNA"/>
</dbReference>
<keyword evidence="3" id="KW-1185">Reference proteome</keyword>
<organism evidence="2 3">
    <name type="scientific">Chaetomidium leptoderma</name>
    <dbReference type="NCBI Taxonomy" id="669021"/>
    <lineage>
        <taxon>Eukaryota</taxon>
        <taxon>Fungi</taxon>
        <taxon>Dikarya</taxon>
        <taxon>Ascomycota</taxon>
        <taxon>Pezizomycotina</taxon>
        <taxon>Sordariomycetes</taxon>
        <taxon>Sordariomycetidae</taxon>
        <taxon>Sordariales</taxon>
        <taxon>Chaetomiaceae</taxon>
        <taxon>Chaetomidium</taxon>
    </lineage>
</organism>
<name>A0AAN6ZTT1_9PEZI</name>
<dbReference type="Proteomes" id="UP001302745">
    <property type="component" value="Unassembled WGS sequence"/>
</dbReference>
<feature type="domain" description="Retroviral polymerase SH3-like" evidence="1">
    <location>
        <begin position="79"/>
        <end position="141"/>
    </location>
</feature>
<dbReference type="AlphaFoldDB" id="A0AAN6ZTT1"/>
<dbReference type="Pfam" id="PF25597">
    <property type="entry name" value="SH3_retrovirus"/>
    <property type="match status" value="1"/>
</dbReference>
<sequence>MGTHAGRTIVEGARTANLEAGFPEDYWPLAEEAFVHVLNRLPTAYNPDDKSPLKMLGESLGLTPDQCVPRINHLRAYGSLAFVHIHDMEVRLQSHKMLANAIEGKLCGYEGNSGKVYRIRLNKTGRIVRAKDAQFIKELFEPDMAADNEPIYEATFKDVYSEDGFFKSLVYLDHEIMHRQHLPG</sequence>
<gene>
    <name evidence="2" type="ORF">C8A00DRAFT_19512</name>
</gene>
<dbReference type="InterPro" id="IPR057670">
    <property type="entry name" value="SH3_retrovirus"/>
</dbReference>
<comment type="caution">
    <text evidence="2">The sequence shown here is derived from an EMBL/GenBank/DDBJ whole genome shotgun (WGS) entry which is preliminary data.</text>
</comment>
<reference evidence="2" key="2">
    <citation type="submission" date="2023-05" db="EMBL/GenBank/DDBJ databases">
        <authorList>
            <consortium name="Lawrence Berkeley National Laboratory"/>
            <person name="Steindorff A."/>
            <person name="Hensen N."/>
            <person name="Bonometti L."/>
            <person name="Westerberg I."/>
            <person name="Brannstrom I.O."/>
            <person name="Guillou S."/>
            <person name="Cros-Aarteil S."/>
            <person name="Calhoun S."/>
            <person name="Haridas S."/>
            <person name="Kuo A."/>
            <person name="Mondo S."/>
            <person name="Pangilinan J."/>
            <person name="Riley R."/>
            <person name="Labutti K."/>
            <person name="Andreopoulos B."/>
            <person name="Lipzen A."/>
            <person name="Chen C."/>
            <person name="Yanf M."/>
            <person name="Daum C."/>
            <person name="Ng V."/>
            <person name="Clum A."/>
            <person name="Ohm R."/>
            <person name="Martin F."/>
            <person name="Silar P."/>
            <person name="Natvig D."/>
            <person name="Lalanne C."/>
            <person name="Gautier V."/>
            <person name="Ament-Velasquez S.L."/>
            <person name="Kruys A."/>
            <person name="Hutchinson M.I."/>
            <person name="Powell A.J."/>
            <person name="Barry K."/>
            <person name="Miller A.N."/>
            <person name="Grigoriev I.V."/>
            <person name="Debuchy R."/>
            <person name="Gladieux P."/>
            <person name="Thoren M.H."/>
            <person name="Johannesson H."/>
        </authorList>
    </citation>
    <scope>NUCLEOTIDE SEQUENCE</scope>
    <source>
        <strain evidence="2">CBS 538.74</strain>
    </source>
</reference>
<proteinExistence type="predicted"/>
<protein>
    <recommendedName>
        <fullName evidence="1">Retroviral polymerase SH3-like domain-containing protein</fullName>
    </recommendedName>
</protein>